<sequence length="142" mass="16036">MTWDKNGLKSEVEGYADGVKANLSEIARRYKITNRKGEIAKNGGQIAQEWLISQCVNLHRFKRAAEVERQPRRKKLKGLGGEISIPTPEINDALKEKLKLQIQEREFTVGELIVPGEVTQVEPDIEIIDPTAAVFFFSTMNI</sequence>
<name>A0AAU9XVE3_9CNID</name>
<protein>
    <recommendedName>
        <fullName evidence="3">Transposase</fullName>
    </recommendedName>
</protein>
<gene>
    <name evidence="1" type="ORF">PMEA_00030724</name>
</gene>
<comment type="caution">
    <text evidence="1">The sequence shown here is derived from an EMBL/GenBank/DDBJ whole genome shotgun (WGS) entry which is preliminary data.</text>
</comment>
<dbReference type="Proteomes" id="UP001159428">
    <property type="component" value="Unassembled WGS sequence"/>
</dbReference>
<reference evidence="1 2" key="1">
    <citation type="submission" date="2022-05" db="EMBL/GenBank/DDBJ databases">
        <authorList>
            <consortium name="Genoscope - CEA"/>
            <person name="William W."/>
        </authorList>
    </citation>
    <scope>NUCLEOTIDE SEQUENCE [LARGE SCALE GENOMIC DNA]</scope>
</reference>
<proteinExistence type="predicted"/>
<dbReference type="EMBL" id="CALNXJ010000069">
    <property type="protein sequence ID" value="CAH3158950.1"/>
    <property type="molecule type" value="Genomic_DNA"/>
</dbReference>
<evidence type="ECO:0000313" key="1">
    <source>
        <dbReference type="EMBL" id="CAH3158950.1"/>
    </source>
</evidence>
<evidence type="ECO:0000313" key="2">
    <source>
        <dbReference type="Proteomes" id="UP001159428"/>
    </source>
</evidence>
<evidence type="ECO:0008006" key="3">
    <source>
        <dbReference type="Google" id="ProtNLM"/>
    </source>
</evidence>
<keyword evidence="2" id="KW-1185">Reference proteome</keyword>
<dbReference type="AlphaFoldDB" id="A0AAU9XVE3"/>
<organism evidence="1 2">
    <name type="scientific">Pocillopora meandrina</name>
    <dbReference type="NCBI Taxonomy" id="46732"/>
    <lineage>
        <taxon>Eukaryota</taxon>
        <taxon>Metazoa</taxon>
        <taxon>Cnidaria</taxon>
        <taxon>Anthozoa</taxon>
        <taxon>Hexacorallia</taxon>
        <taxon>Scleractinia</taxon>
        <taxon>Astrocoeniina</taxon>
        <taxon>Pocilloporidae</taxon>
        <taxon>Pocillopora</taxon>
    </lineage>
</organism>
<accession>A0AAU9XVE3</accession>